<feature type="transmembrane region" description="Helical" evidence="1">
    <location>
        <begin position="155"/>
        <end position="173"/>
    </location>
</feature>
<evidence type="ECO:0000256" key="1">
    <source>
        <dbReference type="SAM" id="Phobius"/>
    </source>
</evidence>
<evidence type="ECO:0000313" key="2">
    <source>
        <dbReference type="EMBL" id="SPS05612.1"/>
    </source>
</evidence>
<feature type="transmembrane region" description="Helical" evidence="1">
    <location>
        <begin position="125"/>
        <end position="143"/>
    </location>
</feature>
<sequence>MSSTGKSDRYLWAVFTCFLAFCIGFIHHKWFFPLVVDFPLVFDDDAAADAAAMQILAKAILDQGSLLPADFSYGNQLVFLRSSPFIAFAFILDLNGLDAFIIGSSLSIALWGGVLYLFLSTFLNSNWKGALFSILLLLPLGFWEFNYVLGQQSHLSNVVLSIGLVVSISLYITKKSNLFVIAAGICLFIMSLEAPIRGLLVLGPIFAALLFAGNLRKKAIVSASLGLTFISAYLLNKLLVQLRPLYLNYFNVLSFSSTNEILDNLGRNSRETLSNLSSLDVISGENISLIGFIILATGLLLLAIYLGLFLYGIFEATKVAKLKFHNGSRPADGENVNDVCIVRLTSVFGIVIGALAVAALSPESSRHYLWSVLLAKLLVLKFIFDLLSTYFGRNKAAVILICLVFIMSSWFANLAKHKWNTARAMKHTNFSETAEAISDISKYTGIKNIYGEDDHRMMPLNIFIPNINAQTLTLAGEEVSIFPWLTRPSWSCVEGDVLYYLKDGPVDEEIKKRLVDVGGIQIKNGVSYTIWKGPRVWRPPSTAGC</sequence>
<protein>
    <recommendedName>
        <fullName evidence="3">Glycosyltransferase RgtA/B/C/D-like domain-containing protein</fullName>
    </recommendedName>
</protein>
<reference evidence="2" key="1">
    <citation type="submission" date="2018-05" db="EMBL/GenBank/DDBJ databases">
        <authorList>
            <person name="Lanie J.A."/>
            <person name="Ng W.-L."/>
            <person name="Kazmierczak K.M."/>
            <person name="Andrzejewski T.M."/>
            <person name="Davidsen T.M."/>
            <person name="Wayne K.J."/>
            <person name="Tettelin H."/>
            <person name="Glass J.I."/>
            <person name="Rusch D."/>
            <person name="Podicherti R."/>
            <person name="Tsui H.-C.T."/>
            <person name="Winkler M.E."/>
        </authorList>
    </citation>
    <scope>NUCLEOTIDE SEQUENCE</scope>
    <source>
        <strain evidence="2">KNB</strain>
    </source>
</reference>
<feature type="transmembrane region" description="Helical" evidence="1">
    <location>
        <begin position="99"/>
        <end position="119"/>
    </location>
</feature>
<evidence type="ECO:0008006" key="3">
    <source>
        <dbReference type="Google" id="ProtNLM"/>
    </source>
</evidence>
<accession>A0A2X0R6K5</accession>
<gene>
    <name evidence="2" type="ORF">NITFAB_1202</name>
</gene>
<feature type="transmembrane region" description="Helical" evidence="1">
    <location>
        <begin position="287"/>
        <end position="314"/>
    </location>
</feature>
<proteinExistence type="predicted"/>
<keyword evidence="1" id="KW-0472">Membrane</keyword>
<dbReference type="EMBL" id="LS423452">
    <property type="protein sequence ID" value="SPS05612.1"/>
    <property type="molecule type" value="Genomic_DNA"/>
</dbReference>
<feature type="transmembrane region" description="Helical" evidence="1">
    <location>
        <begin position="396"/>
        <end position="415"/>
    </location>
</feature>
<feature type="transmembrane region" description="Helical" evidence="1">
    <location>
        <begin position="12"/>
        <end position="32"/>
    </location>
</feature>
<feature type="transmembrane region" description="Helical" evidence="1">
    <location>
        <begin position="219"/>
        <end position="240"/>
    </location>
</feature>
<feature type="transmembrane region" description="Helical" evidence="1">
    <location>
        <begin position="335"/>
        <end position="361"/>
    </location>
</feature>
<organism evidence="2">
    <name type="scientific">Candidatus Nitrotoga fabula</name>
    <dbReference type="NCBI Taxonomy" id="2182327"/>
    <lineage>
        <taxon>Bacteria</taxon>
        <taxon>Pseudomonadati</taxon>
        <taxon>Pseudomonadota</taxon>
        <taxon>Betaproteobacteria</taxon>
        <taxon>Nitrosomonadales</taxon>
        <taxon>Gallionellaceae</taxon>
        <taxon>Candidatus Nitrotoga</taxon>
    </lineage>
</organism>
<keyword evidence="1" id="KW-1133">Transmembrane helix</keyword>
<feature type="transmembrane region" description="Helical" evidence="1">
    <location>
        <begin position="179"/>
        <end position="212"/>
    </location>
</feature>
<name>A0A2X0R6K5_9PROT</name>
<dbReference type="AlphaFoldDB" id="A0A2X0R6K5"/>
<keyword evidence="1" id="KW-0812">Transmembrane</keyword>